<reference evidence="1 2" key="1">
    <citation type="submission" date="2016-03" db="EMBL/GenBank/DDBJ databases">
        <title>Whole genome sequencing of Grifola frondosa 9006-11.</title>
        <authorList>
            <person name="Min B."/>
            <person name="Park H."/>
            <person name="Kim J.-G."/>
            <person name="Cho H."/>
            <person name="Oh Y.-L."/>
            <person name="Kong W.-S."/>
            <person name="Choi I.-G."/>
        </authorList>
    </citation>
    <scope>NUCLEOTIDE SEQUENCE [LARGE SCALE GENOMIC DNA]</scope>
    <source>
        <strain evidence="1 2">9006-11</strain>
    </source>
</reference>
<keyword evidence="2" id="KW-1185">Reference proteome</keyword>
<protein>
    <submittedName>
        <fullName evidence="1">Uncharacterized protein</fullName>
    </submittedName>
</protein>
<proteinExistence type="predicted"/>
<evidence type="ECO:0000313" key="2">
    <source>
        <dbReference type="Proteomes" id="UP000092993"/>
    </source>
</evidence>
<evidence type="ECO:0000313" key="1">
    <source>
        <dbReference type="EMBL" id="OBZ72364.1"/>
    </source>
</evidence>
<name>A0A1C7MBL6_GRIFR</name>
<gene>
    <name evidence="1" type="ORF">A0H81_07566</name>
</gene>
<accession>A0A1C7MBL6</accession>
<sequence length="76" mass="8081">MAKRAEREAEGYFPLEGWDSQGNRVALANRGGVGFRGKIPTELGAVRGAVKVIFFLTFVPADFVSSAPVASSIRGP</sequence>
<comment type="caution">
    <text evidence="1">The sequence shown here is derived from an EMBL/GenBank/DDBJ whole genome shotgun (WGS) entry which is preliminary data.</text>
</comment>
<dbReference type="AlphaFoldDB" id="A0A1C7MBL6"/>
<dbReference type="Proteomes" id="UP000092993">
    <property type="component" value="Unassembled WGS sequence"/>
</dbReference>
<dbReference type="EMBL" id="LUGG01000009">
    <property type="protein sequence ID" value="OBZ72364.1"/>
    <property type="molecule type" value="Genomic_DNA"/>
</dbReference>
<organism evidence="1 2">
    <name type="scientific">Grifola frondosa</name>
    <name type="common">Maitake</name>
    <name type="synonym">Polyporus frondosus</name>
    <dbReference type="NCBI Taxonomy" id="5627"/>
    <lineage>
        <taxon>Eukaryota</taxon>
        <taxon>Fungi</taxon>
        <taxon>Dikarya</taxon>
        <taxon>Basidiomycota</taxon>
        <taxon>Agaricomycotina</taxon>
        <taxon>Agaricomycetes</taxon>
        <taxon>Polyporales</taxon>
        <taxon>Grifolaceae</taxon>
        <taxon>Grifola</taxon>
    </lineage>
</organism>